<feature type="domain" description="UmuC" evidence="14">
    <location>
        <begin position="6"/>
        <end position="191"/>
    </location>
</feature>
<evidence type="ECO:0000256" key="10">
    <source>
        <dbReference type="ARBA" id="ARBA00023125"/>
    </source>
</evidence>
<keyword evidence="4 13" id="KW-0808">Transferase</keyword>
<feature type="binding site" evidence="13">
    <location>
        <position position="106"/>
    </location>
    <ligand>
        <name>Mg(2+)</name>
        <dbReference type="ChEBI" id="CHEBI:18420"/>
    </ligand>
</feature>
<dbReference type="Proteomes" id="UP000070376">
    <property type="component" value="Unassembled WGS sequence"/>
</dbReference>
<dbReference type="Gene3D" id="1.10.150.20">
    <property type="entry name" value="5' to 3' exonuclease, C-terminal subdomain"/>
    <property type="match status" value="1"/>
</dbReference>
<feature type="site" description="Substrate discrimination" evidence="13">
    <location>
        <position position="15"/>
    </location>
</feature>
<dbReference type="Gene3D" id="3.30.1490.100">
    <property type="entry name" value="DNA polymerase, Y-family, little finger domain"/>
    <property type="match status" value="1"/>
</dbReference>
<keyword evidence="6 13" id="KW-0235">DNA replication</keyword>
<keyword evidence="10 13" id="KW-0238">DNA-binding</keyword>
<reference evidence="17" key="2">
    <citation type="submission" date="2015-01" db="EMBL/GenBank/DDBJ databases">
        <title>Comparative genome analysis of Bacillus coagulans HM-08, Clostridium butyricum HM-68, Bacillus subtilis HM-66 and Bacillus paralicheniformis BL-09.</title>
        <authorList>
            <person name="Zhang H."/>
        </authorList>
    </citation>
    <scope>NUCLEOTIDE SEQUENCE [LARGE SCALE GENOMIC DNA]</scope>
    <source>
        <strain evidence="17">HM-08</strain>
    </source>
</reference>
<sequence>MSQRVIFLVDMQSFYASVEKADHPAYRDKPVIVSGDPARRSGVVLAACPLAKKRGVKNALRLWEAQQLCPDAVIVRPRMQRYLDVSVQISSILARYTDMVEPYSVDEQFMDVTGSRRLFGEPREIAAQIQRDIMEETGVYARCGIGPNKVLAKMACDHFAKKNKTGIFELDHHHLKTHLWPLPVGRMFGVGSRMEQHLKRLGIYTIGALACFPLSVLKKRWGIGGQVLWETANGIDESPVSKESHVGQKAIGHAMTLPRDYADFEHEIKVALLELCEEVCFRARTSGVMGACVSVGCQGADYAHPSGFHRQMTLLAPTNGTMDVYRAACRLFLSFWDGNPVRRISVGLSRLSRDDIRQLDLFENREGERKIGYAVDRIKQKYGSGAVIRAVSLLDAGQALERAKKIGGHYK</sequence>
<dbReference type="GO" id="GO:0005829">
    <property type="term" value="C:cytosol"/>
    <property type="evidence" value="ECO:0007669"/>
    <property type="project" value="TreeGrafter"/>
</dbReference>
<dbReference type="Pfam" id="PF11799">
    <property type="entry name" value="IMS_C"/>
    <property type="match status" value="1"/>
</dbReference>
<dbReference type="CDD" id="cd01700">
    <property type="entry name" value="PolY_Pol_V_umuC"/>
    <property type="match status" value="1"/>
</dbReference>
<dbReference type="InterPro" id="IPR043128">
    <property type="entry name" value="Rev_trsase/Diguanyl_cyclase"/>
</dbReference>
<dbReference type="EMBL" id="LRPN01000116">
    <property type="protein sequence ID" value="KWZ79553.1"/>
    <property type="molecule type" value="Genomic_DNA"/>
</dbReference>
<dbReference type="InterPro" id="IPR022880">
    <property type="entry name" value="DNApol_IV"/>
</dbReference>
<proteinExistence type="inferred from homology"/>
<accession>A0A0C5CN05</accession>
<evidence type="ECO:0000256" key="7">
    <source>
        <dbReference type="ARBA" id="ARBA00022723"/>
    </source>
</evidence>
<dbReference type="SUPFAM" id="SSF56672">
    <property type="entry name" value="DNA/RNA polymerases"/>
    <property type="match status" value="1"/>
</dbReference>
<keyword evidence="9 13" id="KW-0460">Magnesium</keyword>
<evidence type="ECO:0000256" key="9">
    <source>
        <dbReference type="ARBA" id="ARBA00022842"/>
    </source>
</evidence>
<dbReference type="PANTHER" id="PTHR11076:SF35">
    <property type="entry name" value="DNA REPAIR PROTEIN HOMOLOG YOBH"/>
    <property type="match status" value="1"/>
</dbReference>
<comment type="similarity">
    <text evidence="2 13">Belongs to the DNA polymerase type-Y family.</text>
</comment>
<dbReference type="GO" id="GO:0009432">
    <property type="term" value="P:SOS response"/>
    <property type="evidence" value="ECO:0007669"/>
    <property type="project" value="TreeGrafter"/>
</dbReference>
<evidence type="ECO:0000256" key="3">
    <source>
        <dbReference type="ARBA" id="ARBA00022490"/>
    </source>
</evidence>
<evidence type="ECO:0000256" key="6">
    <source>
        <dbReference type="ARBA" id="ARBA00022705"/>
    </source>
</evidence>
<keyword evidence="5 13" id="KW-0548">Nucleotidyltransferase</keyword>
<dbReference type="HAMAP" id="MF_01113">
    <property type="entry name" value="DNApol_IV"/>
    <property type="match status" value="1"/>
</dbReference>
<protein>
    <recommendedName>
        <fullName evidence="13">DNA polymerase IV</fullName>
        <shortName evidence="13">Pol IV</shortName>
        <ecNumber evidence="13">2.7.7.7</ecNumber>
    </recommendedName>
</protein>
<dbReference type="GO" id="GO:0006261">
    <property type="term" value="P:DNA-templated DNA replication"/>
    <property type="evidence" value="ECO:0007669"/>
    <property type="project" value="UniProtKB-UniRule"/>
</dbReference>
<keyword evidence="13" id="KW-0515">Mutator protein</keyword>
<feature type="binding site" evidence="13">
    <location>
        <position position="10"/>
    </location>
    <ligand>
        <name>Mg(2+)</name>
        <dbReference type="ChEBI" id="CHEBI:18420"/>
    </ligand>
</feature>
<dbReference type="InterPro" id="IPR017961">
    <property type="entry name" value="DNA_pol_Y-fam_little_finger"/>
</dbReference>
<keyword evidence="13" id="KW-0239">DNA-directed DNA polymerase</keyword>
<feature type="active site" evidence="13">
    <location>
        <position position="107"/>
    </location>
</feature>
<evidence type="ECO:0000313" key="16">
    <source>
        <dbReference type="EMBL" id="KWZ79553.1"/>
    </source>
</evidence>
<evidence type="ECO:0000256" key="11">
    <source>
        <dbReference type="ARBA" id="ARBA00023204"/>
    </source>
</evidence>
<evidence type="ECO:0000313" key="18">
    <source>
        <dbReference type="Proteomes" id="UP000070376"/>
    </source>
</evidence>
<reference evidence="16" key="4">
    <citation type="submission" date="2016-01" db="EMBL/GenBank/DDBJ databases">
        <authorList>
            <person name="Oliw E.H."/>
        </authorList>
    </citation>
    <scope>NUCLEOTIDE SEQUENCE [LARGE SCALE GENOMIC DNA]</scope>
    <source>
        <strain evidence="16">GED7749B</strain>
    </source>
</reference>
<dbReference type="Pfam" id="PF21999">
    <property type="entry name" value="IMS_HHH_1"/>
    <property type="match status" value="1"/>
</dbReference>
<dbReference type="GO" id="GO:0003684">
    <property type="term" value="F:damaged DNA binding"/>
    <property type="evidence" value="ECO:0007669"/>
    <property type="project" value="InterPro"/>
</dbReference>
<dbReference type="NCBIfam" id="NF002848">
    <property type="entry name" value="PRK03103.1"/>
    <property type="match status" value="1"/>
</dbReference>
<dbReference type="InterPro" id="IPR043502">
    <property type="entry name" value="DNA/RNA_pol_sf"/>
</dbReference>
<comment type="cofactor">
    <cofactor evidence="13">
        <name>Mg(2+)</name>
        <dbReference type="ChEBI" id="CHEBI:18420"/>
    </cofactor>
    <text evidence="13">Binds 2 magnesium ions per subunit.</text>
</comment>
<dbReference type="EC" id="2.7.7.7" evidence="13"/>
<comment type="function">
    <text evidence="13">Poorly processive, error-prone DNA polymerase involved in untargeted mutagenesis. Copies undamaged DNA at stalled replication forks, which arise in vivo from mismatched or misaligned primer ends. These misaligned primers can be extended by PolIV. Exhibits no 3'-5' exonuclease (proofreading) activity. May be involved in translesional synthesis, in conjunction with the beta clamp from PolIII.</text>
</comment>
<reference evidence="15" key="1">
    <citation type="submission" date="2015-01" db="EMBL/GenBank/DDBJ databases">
        <title>Comparative genome analysis of Bacillus coagulans HM-08, Clostridium butyricum HM-68, Bacillus subtilis HM-66 and Bacillus licheniformis BL-09.</title>
        <authorList>
            <person name="Zhang H."/>
        </authorList>
    </citation>
    <scope>NUCLEOTIDE SEQUENCE [LARGE SCALE GENOMIC DNA]</scope>
    <source>
        <strain evidence="15">HM-08</strain>
    </source>
</reference>
<dbReference type="SUPFAM" id="SSF100879">
    <property type="entry name" value="Lesion bypass DNA polymerase (Y-family), little finger domain"/>
    <property type="match status" value="1"/>
</dbReference>
<evidence type="ECO:0000256" key="8">
    <source>
        <dbReference type="ARBA" id="ARBA00022763"/>
    </source>
</evidence>
<keyword evidence="8 13" id="KW-0227">DNA damage</keyword>
<dbReference type="GO" id="GO:0042276">
    <property type="term" value="P:error-prone translesion synthesis"/>
    <property type="evidence" value="ECO:0007669"/>
    <property type="project" value="TreeGrafter"/>
</dbReference>
<dbReference type="InterPro" id="IPR050116">
    <property type="entry name" value="DNA_polymerase-Y"/>
</dbReference>
<dbReference type="PROSITE" id="PS50173">
    <property type="entry name" value="UMUC"/>
    <property type="match status" value="1"/>
</dbReference>
<dbReference type="GO" id="GO:0000287">
    <property type="term" value="F:magnesium ion binding"/>
    <property type="evidence" value="ECO:0007669"/>
    <property type="project" value="UniProtKB-UniRule"/>
</dbReference>
<dbReference type="Pfam" id="PF00817">
    <property type="entry name" value="IMS"/>
    <property type="match status" value="1"/>
</dbReference>
<dbReference type="InterPro" id="IPR053848">
    <property type="entry name" value="IMS_HHH_1"/>
</dbReference>
<keyword evidence="17" id="KW-1185">Reference proteome</keyword>
<dbReference type="GO" id="GO:0003887">
    <property type="term" value="F:DNA-directed DNA polymerase activity"/>
    <property type="evidence" value="ECO:0007669"/>
    <property type="project" value="UniProtKB-UniRule"/>
</dbReference>
<comment type="catalytic activity">
    <reaction evidence="12 13">
        <text>DNA(n) + a 2'-deoxyribonucleoside 5'-triphosphate = DNA(n+1) + diphosphate</text>
        <dbReference type="Rhea" id="RHEA:22508"/>
        <dbReference type="Rhea" id="RHEA-COMP:17339"/>
        <dbReference type="Rhea" id="RHEA-COMP:17340"/>
        <dbReference type="ChEBI" id="CHEBI:33019"/>
        <dbReference type="ChEBI" id="CHEBI:61560"/>
        <dbReference type="ChEBI" id="CHEBI:173112"/>
        <dbReference type="EC" id="2.7.7.7"/>
    </reaction>
</comment>
<evidence type="ECO:0000256" key="13">
    <source>
        <dbReference type="HAMAP-Rule" id="MF_01113"/>
    </source>
</evidence>
<evidence type="ECO:0000313" key="15">
    <source>
        <dbReference type="EMBL" id="AJO22697.1"/>
    </source>
</evidence>
<dbReference type="Proteomes" id="UP000032024">
    <property type="component" value="Chromosome"/>
</dbReference>
<dbReference type="RefSeq" id="WP_014098092.1">
    <property type="nucleotide sequence ID" value="NZ_CP010525.1"/>
</dbReference>
<dbReference type="PANTHER" id="PTHR11076">
    <property type="entry name" value="DNA REPAIR POLYMERASE UMUC / TRANSFERASE FAMILY MEMBER"/>
    <property type="match status" value="1"/>
</dbReference>
<dbReference type="InterPro" id="IPR036775">
    <property type="entry name" value="DNA_pol_Y-fam_lit_finger_sf"/>
</dbReference>
<dbReference type="STRING" id="1398.AB434_3378"/>
<reference evidence="18" key="3">
    <citation type="submission" date="2016-01" db="EMBL/GenBank/DDBJ databases">
        <authorList>
            <person name="Mitreva M."/>
            <person name="Pepin K.H."/>
            <person name="Mihindukulasuriya K.A."/>
            <person name="Fulton R."/>
            <person name="Fronick C."/>
            <person name="O'Laughlin M."/>
            <person name="Miner T."/>
            <person name="Herter B."/>
            <person name="Rosa B.A."/>
            <person name="Cordes M."/>
            <person name="Tomlinson C."/>
            <person name="Wollam A."/>
            <person name="Palsikar V.B."/>
            <person name="Mardis E.R."/>
            <person name="Wilson R.K."/>
        </authorList>
    </citation>
    <scope>NUCLEOTIDE SEQUENCE [LARGE SCALE GENOMIC DNA]</scope>
    <source>
        <strain evidence="18">GED7749B</strain>
    </source>
</reference>
<evidence type="ECO:0000313" key="17">
    <source>
        <dbReference type="Proteomes" id="UP000032024"/>
    </source>
</evidence>
<name>A0A0C5CN05_HEYCO</name>
<dbReference type="Gene3D" id="3.30.70.270">
    <property type="match status" value="1"/>
</dbReference>
<dbReference type="AlphaFoldDB" id="A0A0C5CN05"/>
<dbReference type="GO" id="GO:0006281">
    <property type="term" value="P:DNA repair"/>
    <property type="evidence" value="ECO:0007669"/>
    <property type="project" value="UniProtKB-UniRule"/>
</dbReference>
<evidence type="ECO:0000256" key="2">
    <source>
        <dbReference type="ARBA" id="ARBA00010945"/>
    </source>
</evidence>
<evidence type="ECO:0000256" key="12">
    <source>
        <dbReference type="ARBA" id="ARBA00049244"/>
    </source>
</evidence>
<gene>
    <name evidence="13" type="primary">dinB</name>
    <name evidence="16" type="ORF">HMPREF3213_02657</name>
    <name evidence="15" type="ORF">SB48_HM08orf03011</name>
</gene>
<dbReference type="InterPro" id="IPR001126">
    <property type="entry name" value="UmuC"/>
</dbReference>
<keyword evidence="7 13" id="KW-0479">Metal-binding</keyword>
<evidence type="ECO:0000256" key="5">
    <source>
        <dbReference type="ARBA" id="ARBA00022695"/>
    </source>
</evidence>
<evidence type="ECO:0000256" key="1">
    <source>
        <dbReference type="ARBA" id="ARBA00004496"/>
    </source>
</evidence>
<evidence type="ECO:0000259" key="14">
    <source>
        <dbReference type="PROSITE" id="PS50173"/>
    </source>
</evidence>
<keyword evidence="3 13" id="KW-0963">Cytoplasm</keyword>
<dbReference type="Gene3D" id="3.40.1170.60">
    <property type="match status" value="1"/>
</dbReference>
<comment type="subunit">
    <text evidence="13">Monomer.</text>
</comment>
<dbReference type="EMBL" id="CP010525">
    <property type="protein sequence ID" value="AJO22697.1"/>
    <property type="molecule type" value="Genomic_DNA"/>
</dbReference>
<evidence type="ECO:0000256" key="4">
    <source>
        <dbReference type="ARBA" id="ARBA00022679"/>
    </source>
</evidence>
<dbReference type="PATRIC" id="fig|1398.18.peg.1908"/>
<organism evidence="16 18">
    <name type="scientific">Heyndrickxia coagulans</name>
    <name type="common">Weizmannia coagulans</name>
    <dbReference type="NCBI Taxonomy" id="1398"/>
    <lineage>
        <taxon>Bacteria</taxon>
        <taxon>Bacillati</taxon>
        <taxon>Bacillota</taxon>
        <taxon>Bacilli</taxon>
        <taxon>Bacillales</taxon>
        <taxon>Bacillaceae</taxon>
        <taxon>Heyndrickxia</taxon>
    </lineage>
</organism>
<comment type="subcellular location">
    <subcellularLocation>
        <location evidence="1 13">Cytoplasm</location>
    </subcellularLocation>
</comment>
<keyword evidence="11 13" id="KW-0234">DNA repair</keyword>